<protein>
    <submittedName>
        <fullName evidence="1">Uncharacterized protein</fullName>
    </submittedName>
</protein>
<accession>A0ABS9WBL0</accession>
<dbReference type="RefSeq" id="WP_241793947.1">
    <property type="nucleotide sequence ID" value="NZ_JALBUU010000125.1"/>
</dbReference>
<dbReference type="InterPro" id="IPR029063">
    <property type="entry name" value="SAM-dependent_MTases_sf"/>
</dbReference>
<keyword evidence="2" id="KW-1185">Reference proteome</keyword>
<sequence length="152" mass="16676">MPEALSPPVIGAPHMSEAELALFRQVLAEGHRRYAEFGTGGSTLEAVRQGFDAVVAVDSDRNWVSALRSHAELRPAIREGRLNILHGQIGPTGAWGGPVGTDSMKLWPNYVATQWKAWAERDETPDLLFVDGRFRVACALSGCSPARRRRRA</sequence>
<dbReference type="Gene3D" id="3.40.50.150">
    <property type="entry name" value="Vaccinia Virus protein VP39"/>
    <property type="match status" value="1"/>
</dbReference>
<evidence type="ECO:0000313" key="1">
    <source>
        <dbReference type="EMBL" id="MCI0756617.1"/>
    </source>
</evidence>
<comment type="caution">
    <text evidence="1">The sequence shown here is derived from an EMBL/GenBank/DDBJ whole genome shotgun (WGS) entry which is preliminary data.</text>
</comment>
<proteinExistence type="predicted"/>
<gene>
    <name evidence="1" type="ORF">MON41_23560</name>
</gene>
<reference evidence="1 2" key="1">
    <citation type="submission" date="2022-03" db="EMBL/GenBank/DDBJ databases">
        <title>Complete genome analysis of Roseomonas KG 17.1 : a prolific producer of plant growth promoters.</title>
        <authorList>
            <person name="Saadouli I."/>
            <person name="Najjari A."/>
            <person name="Mosbah A."/>
            <person name="Ouzari H.I."/>
        </authorList>
    </citation>
    <scope>NUCLEOTIDE SEQUENCE [LARGE SCALE GENOMIC DNA]</scope>
    <source>
        <strain evidence="1 2">KG17-1</strain>
    </source>
</reference>
<dbReference type="EMBL" id="JALBUU010000125">
    <property type="protein sequence ID" value="MCI0756617.1"/>
    <property type="molecule type" value="Genomic_DNA"/>
</dbReference>
<evidence type="ECO:0000313" key="2">
    <source>
        <dbReference type="Proteomes" id="UP001201985"/>
    </source>
</evidence>
<dbReference type="SUPFAM" id="SSF53335">
    <property type="entry name" value="S-adenosyl-L-methionine-dependent methyltransferases"/>
    <property type="match status" value="1"/>
</dbReference>
<name>A0ABS9WBL0_9PROT</name>
<dbReference type="Proteomes" id="UP001201985">
    <property type="component" value="Unassembled WGS sequence"/>
</dbReference>
<organism evidence="1 2">
    <name type="scientific">Teichococcus vastitatis</name>
    <dbReference type="NCBI Taxonomy" id="2307076"/>
    <lineage>
        <taxon>Bacteria</taxon>
        <taxon>Pseudomonadati</taxon>
        <taxon>Pseudomonadota</taxon>
        <taxon>Alphaproteobacteria</taxon>
        <taxon>Acetobacterales</taxon>
        <taxon>Roseomonadaceae</taxon>
        <taxon>Roseomonas</taxon>
    </lineage>
</organism>